<evidence type="ECO:0000313" key="4">
    <source>
        <dbReference type="EMBL" id="KAF4693817.1"/>
    </source>
</evidence>
<dbReference type="PANTHER" id="PTHR45994:SF1">
    <property type="entry name" value="FI21225P1"/>
    <property type="match status" value="1"/>
</dbReference>
<dbReference type="Gene3D" id="1.25.10.10">
    <property type="entry name" value="Leucine-rich Repeat Variant"/>
    <property type="match status" value="1"/>
</dbReference>
<name>A0A7J6PCZ2_PEROL</name>
<dbReference type="Proteomes" id="UP000541610">
    <property type="component" value="Unassembled WGS sequence"/>
</dbReference>
<dbReference type="InterPro" id="IPR011989">
    <property type="entry name" value="ARM-like"/>
</dbReference>
<dbReference type="InterPro" id="IPR016024">
    <property type="entry name" value="ARM-type_fold"/>
</dbReference>
<gene>
    <name evidence="4" type="ORF">FOZ60_009954</name>
</gene>
<reference evidence="4 5" key="1">
    <citation type="submission" date="2020-04" db="EMBL/GenBank/DDBJ databases">
        <title>Perkinsus olseni comparative genomics.</title>
        <authorList>
            <person name="Bogema D.R."/>
        </authorList>
    </citation>
    <scope>NUCLEOTIDE SEQUENCE [LARGE SCALE GENOMIC DNA]</scope>
    <source>
        <strain evidence="4">00978-12</strain>
    </source>
</reference>
<organism evidence="4 5">
    <name type="scientific">Perkinsus olseni</name>
    <name type="common">Perkinsus atlanticus</name>
    <dbReference type="NCBI Taxonomy" id="32597"/>
    <lineage>
        <taxon>Eukaryota</taxon>
        <taxon>Sar</taxon>
        <taxon>Alveolata</taxon>
        <taxon>Perkinsozoa</taxon>
        <taxon>Perkinsea</taxon>
        <taxon>Perkinsida</taxon>
        <taxon>Perkinsidae</taxon>
        <taxon>Perkinsus</taxon>
    </lineage>
</organism>
<dbReference type="AlphaFoldDB" id="A0A7J6PCZ2"/>
<dbReference type="EMBL" id="JABANP010000040">
    <property type="protein sequence ID" value="KAF4693817.1"/>
    <property type="molecule type" value="Genomic_DNA"/>
</dbReference>
<keyword evidence="3" id="KW-0732">Signal</keyword>
<dbReference type="GO" id="GO:0005737">
    <property type="term" value="C:cytoplasm"/>
    <property type="evidence" value="ECO:0007669"/>
    <property type="project" value="UniProtKB-SubCell"/>
</dbReference>
<feature type="chain" id="PRO_5029672844" evidence="3">
    <location>
        <begin position="34"/>
        <end position="815"/>
    </location>
</feature>
<protein>
    <submittedName>
        <fullName evidence="4">Uncharacterized protein</fullName>
    </submittedName>
</protein>
<evidence type="ECO:0000256" key="2">
    <source>
        <dbReference type="ARBA" id="ARBA00022490"/>
    </source>
</evidence>
<evidence type="ECO:0000256" key="1">
    <source>
        <dbReference type="ARBA" id="ARBA00004496"/>
    </source>
</evidence>
<comment type="caution">
    <text evidence="4">The sequence shown here is derived from an EMBL/GenBank/DDBJ whole genome shotgun (WGS) entry which is preliminary data.</text>
</comment>
<accession>A0A7J6PCZ2</accession>
<feature type="signal peptide" evidence="3">
    <location>
        <begin position="1"/>
        <end position="33"/>
    </location>
</feature>
<proteinExistence type="predicted"/>
<sequence length="815" mass="87627">MFHVFWPTAPIKRIVSNFVTAVLYLLFMVDASGGGPAGGKGAAKQEEAVVRSVIPPLAPAPVHLTALYDRPSVFATYIDAGQGIEEPGASVPGPGAYDVPLDSVGCPQVRSHWRNEPSVPILAKNERSWSRVYITKVHSKAVKGLDAPGAISFALSQRPDLSTQLGVGDRESPGPGYVDTRDKYVDGNYFCTRPPIVSMATLENQQSIPMRQRKSFSVGHRAYDKVKRPGCEEENKGRAGSGPGPPLWRDIVKEGSKAHSFGRADRFAVAVGTRSSPSLRESARLPGPGQYRPEDVRTCIAVKSSKPFGDYPAECGSKEGGERSLPGTGWLKESRLADDSKRLEEDVDAALGGMKATLQDSLLDKNDVEWGDIVSGIKSTRAEADDIDATLKSDRGAIGHTIEEWLASPSPSTQKKGLLLCARALLAQEGLSSPSFLEDVYDSHLAERIVLLGLDCVEYRWLAGFLLRSENEHPLDRAASAEGLSQKSLRALQTALKKVKGAPMVIQFGDPERVRPFRRAVGSRDGVKALARGKCSVGLALLCIEQGNRSMVAQLGLSVLLKGMDAPESDGFGDTALLCRQAACQIGASVDPRSLTYAQCTTIADACLKQIPAATNELEEFEAALALTRLTGAVPDLRAFVANKGAWGIVRELAFSSNERVKTVGVEVLCNLSSTEKVQQWFSASTGSAQEDFKVLTALASAEPLRIRIAATGALATLLMEDDEERDFPIARMAVRNGMTMPSLSRMITDEHEDIGVRYRAATAAQAIIASGVDGGEDLIETLRNCKIASDSDDAVAVSMKELVRKTLELCEDSC</sequence>
<keyword evidence="2" id="KW-0963">Cytoplasm</keyword>
<dbReference type="SUPFAM" id="SSF48371">
    <property type="entry name" value="ARM repeat"/>
    <property type="match status" value="1"/>
</dbReference>
<evidence type="ECO:0000256" key="3">
    <source>
        <dbReference type="SAM" id="SignalP"/>
    </source>
</evidence>
<dbReference type="PANTHER" id="PTHR45994">
    <property type="entry name" value="FI21225P1"/>
    <property type="match status" value="1"/>
</dbReference>
<evidence type="ECO:0000313" key="5">
    <source>
        <dbReference type="Proteomes" id="UP000541610"/>
    </source>
</evidence>
<comment type="subcellular location">
    <subcellularLocation>
        <location evidence="1">Cytoplasm</location>
    </subcellularLocation>
</comment>
<dbReference type="OrthoDB" id="199930at2759"/>
<dbReference type="GO" id="GO:0051879">
    <property type="term" value="F:Hsp90 protein binding"/>
    <property type="evidence" value="ECO:0007669"/>
    <property type="project" value="TreeGrafter"/>
</dbReference>